<reference evidence="1 2" key="1">
    <citation type="submission" date="2019-03" db="EMBL/GenBank/DDBJ databases">
        <title>Three New Species of Nocardioides, Nocardioides euryhalodurans sp. nov., Nocardioides seonyuensis sp. nov. and Nocardioides eburneoflavus sp. nov., Iolated from Soil.</title>
        <authorList>
            <person name="Roh S.G."/>
            <person name="Lee C."/>
            <person name="Kim M.-K."/>
            <person name="Kim S.B."/>
        </authorList>
    </citation>
    <scope>NUCLEOTIDE SEQUENCE [LARGE SCALE GENOMIC DNA]</scope>
    <source>
        <strain evidence="1 2">MMS17-SY117</strain>
    </source>
</reference>
<organism evidence="1 2">
    <name type="scientific">Nocardioides euryhalodurans</name>
    <dbReference type="NCBI Taxonomy" id="2518370"/>
    <lineage>
        <taxon>Bacteria</taxon>
        <taxon>Bacillati</taxon>
        <taxon>Actinomycetota</taxon>
        <taxon>Actinomycetes</taxon>
        <taxon>Propionibacteriales</taxon>
        <taxon>Nocardioidaceae</taxon>
        <taxon>Nocardioides</taxon>
    </lineage>
</organism>
<dbReference type="AlphaFoldDB" id="A0A4P7GNH7"/>
<keyword evidence="2" id="KW-1185">Reference proteome</keyword>
<gene>
    <name evidence="1" type="ORF">EXE57_16905</name>
</gene>
<protein>
    <submittedName>
        <fullName evidence="1">Uncharacterized protein</fullName>
    </submittedName>
</protein>
<name>A0A4P7GNH7_9ACTN</name>
<dbReference type="EMBL" id="CP038267">
    <property type="protein sequence ID" value="QBR93768.1"/>
    <property type="molecule type" value="Genomic_DNA"/>
</dbReference>
<sequence>MCKPDQQPDGVPVDPVTGLPALTLGVPITSADVDQAIADDETMETFVVGRPAPRTSRPARHLGWCSEVEAKRARDAD</sequence>
<evidence type="ECO:0000313" key="2">
    <source>
        <dbReference type="Proteomes" id="UP000294894"/>
    </source>
</evidence>
<accession>A0A4P7GNH7</accession>
<dbReference type="KEGG" id="noy:EXE57_16905"/>
<dbReference type="RefSeq" id="WP_135079518.1">
    <property type="nucleotide sequence ID" value="NZ_CP038267.1"/>
</dbReference>
<evidence type="ECO:0000313" key="1">
    <source>
        <dbReference type="EMBL" id="QBR93768.1"/>
    </source>
</evidence>
<dbReference type="Proteomes" id="UP000294894">
    <property type="component" value="Chromosome"/>
</dbReference>
<proteinExistence type="predicted"/>